<dbReference type="EMBL" id="JBHILM010000007">
    <property type="protein sequence ID" value="MFB5680943.1"/>
    <property type="molecule type" value="Genomic_DNA"/>
</dbReference>
<name>A0ABV5B5J1_9BACL</name>
<dbReference type="SUPFAM" id="SSF140453">
    <property type="entry name" value="EsxAB dimer-like"/>
    <property type="match status" value="1"/>
</dbReference>
<dbReference type="Gene3D" id="1.10.287.850">
    <property type="entry name" value="HP0062-like domain"/>
    <property type="match status" value="1"/>
</dbReference>
<organism evidence="1 2">
    <name type="scientific">Paenibacillus terreus</name>
    <dbReference type="NCBI Taxonomy" id="1387834"/>
    <lineage>
        <taxon>Bacteria</taxon>
        <taxon>Bacillati</taxon>
        <taxon>Bacillota</taxon>
        <taxon>Bacilli</taxon>
        <taxon>Bacillales</taxon>
        <taxon>Paenibacillaceae</taxon>
        <taxon>Paenibacillus</taxon>
    </lineage>
</organism>
<gene>
    <name evidence="1" type="ORF">ACE3NQ_08480</name>
</gene>
<reference evidence="1 2" key="1">
    <citation type="submission" date="2024-09" db="EMBL/GenBank/DDBJ databases">
        <authorList>
            <person name="Ruan L."/>
        </authorList>
    </citation>
    <scope>NUCLEOTIDE SEQUENCE [LARGE SCALE GENOMIC DNA]</scope>
    <source>
        <strain evidence="1 2">D33</strain>
    </source>
</reference>
<accession>A0ABV5B5J1</accession>
<dbReference type="NCBIfam" id="TIGR03930">
    <property type="entry name" value="WXG100_ESAT6"/>
    <property type="match status" value="1"/>
</dbReference>
<sequence>MGKILVPPERLVEISRQFAQARETGAQICGHLTQQIQFLESGWAGTTQQRFYQDFQQARQQMDHFTAAMGSVSTQLYTIAQRFTEADAGNETDMNSVKLASSASSLSSGSSGNAWDQAQNWLNDSLGVRDNLEKWGTLLYSSVGASLVLSKSVRFRVDPRDPTRTKIHNAPWVKGKGNNEFLKNLAKGINRQMAKPGIIMKGLKGFDAVASKFGLNYGLGLSQAKNFPQWTRQVIAGVEKGRYGITTSKIPGMIAKKIFPLNATFNVIGEGSSLVSKYREGKLNGEEVAVAASNVVVKTAVTYGGAVAGGALGAMIGGPVGAAVGSYVGGTVGAFVGDGAAKVVEKGVRWISGLFK</sequence>
<dbReference type="Pfam" id="PF06013">
    <property type="entry name" value="WXG100"/>
    <property type="match status" value="1"/>
</dbReference>
<proteinExistence type="predicted"/>
<keyword evidence="2" id="KW-1185">Reference proteome</keyword>
<evidence type="ECO:0000313" key="2">
    <source>
        <dbReference type="Proteomes" id="UP001580407"/>
    </source>
</evidence>
<evidence type="ECO:0000313" key="1">
    <source>
        <dbReference type="EMBL" id="MFB5680943.1"/>
    </source>
</evidence>
<dbReference type="InterPro" id="IPR036689">
    <property type="entry name" value="ESAT-6-like_sf"/>
</dbReference>
<comment type="caution">
    <text evidence="1">The sequence shown here is derived from an EMBL/GenBank/DDBJ whole genome shotgun (WGS) entry which is preliminary data.</text>
</comment>
<dbReference type="RefSeq" id="WP_375524738.1">
    <property type="nucleotide sequence ID" value="NZ_JBHILM010000007.1"/>
</dbReference>
<protein>
    <submittedName>
        <fullName evidence="1">WXG100 family type VII secretion target</fullName>
    </submittedName>
</protein>
<dbReference type="InterPro" id="IPR010310">
    <property type="entry name" value="T7SS_ESAT-6-like"/>
</dbReference>
<dbReference type="Proteomes" id="UP001580407">
    <property type="component" value="Unassembled WGS sequence"/>
</dbReference>